<dbReference type="GO" id="GO:0016243">
    <property type="term" value="P:regulation of autophagosome size"/>
    <property type="evidence" value="ECO:0007669"/>
    <property type="project" value="TreeGrafter"/>
</dbReference>
<reference evidence="12" key="2">
    <citation type="submission" date="2025-09" db="UniProtKB">
        <authorList>
            <consortium name="Ensembl"/>
        </authorList>
    </citation>
    <scope>IDENTIFICATION</scope>
</reference>
<keyword evidence="6" id="KW-1278">Translocase</keyword>
<evidence type="ECO:0000256" key="2">
    <source>
        <dbReference type="ARBA" id="ARBA00022723"/>
    </source>
</evidence>
<evidence type="ECO:0000259" key="10">
    <source>
        <dbReference type="Pfam" id="PF00690"/>
    </source>
</evidence>
<organism evidence="12 13">
    <name type="scientific">Anas zonorhyncha</name>
    <name type="common">Eastern spot-billed duck</name>
    <dbReference type="NCBI Taxonomy" id="75864"/>
    <lineage>
        <taxon>Eukaryota</taxon>
        <taxon>Metazoa</taxon>
        <taxon>Chordata</taxon>
        <taxon>Craniata</taxon>
        <taxon>Vertebrata</taxon>
        <taxon>Euteleostomi</taxon>
        <taxon>Archelosauria</taxon>
        <taxon>Archosauria</taxon>
        <taxon>Dinosauria</taxon>
        <taxon>Saurischia</taxon>
        <taxon>Theropoda</taxon>
        <taxon>Coelurosauria</taxon>
        <taxon>Aves</taxon>
        <taxon>Neognathae</taxon>
        <taxon>Galloanserae</taxon>
        <taxon>Anseriformes</taxon>
        <taxon>Anatidae</taxon>
        <taxon>Anatinae</taxon>
        <taxon>Anas</taxon>
    </lineage>
</organism>
<dbReference type="GO" id="GO:0006874">
    <property type="term" value="P:intracellular calcium ion homeostasis"/>
    <property type="evidence" value="ECO:0007669"/>
    <property type="project" value="TreeGrafter"/>
</dbReference>
<sequence>MEVTGYQTKPWRVALCHACSVLTAGLLLLLFHWKPSLEVRVKCEPCALGQADWVIIRDRFGQCFTTRVRTEVLGEGSSLEHHLGARLEDRRTSIAIGVADEEESRDTIRLHQKEEKNVLRYYLFEGLRYVWIERWQAYCKVSVLDEGWTCADLHLSQAGLDQQDHNTRRKIYGPNLIEVPVKSYARLLVEEVLNPFYIFQVFSIVLWVCDAYYYYAACIFLISTISLGLSLYETRKQSTTLQNMAKMSVGVRVRRPDGEEAVVSSADLVPGDCISLPLDGMLVPCDAVLLTGECMVNESMLTGESVPVMKTPLPACGEASSAVYSPEEHRRHTLFCGTQVIQAKSYVGKEVLAVVTRTGFCTAKGDLITSILYPKPVSFKFYKDSVKFVLFLAVLAFIGTLYSILILVKNQVGLQELLNPCMHVADGPSADAWAARCPPHLCSPCAPGSHRANHHPCPRPRHCHRAAGSPGRYDRGHHLRPEQAEETGHLLHQPSPHQPVRQDPPGLLRQGEFGAAPRSSFQLGGWSRPIALSPQTGTLTEEGLDVWGVVPLEDHRFRPIADEPRHLPAGPLLYALAACHTVSLLRAQPIGDPVDLKMMESTGWVRKAVGHLSAWRWRSALPGEEKGGVKTIRGAELGFARLCRGFSTWR</sequence>
<dbReference type="GO" id="GO:0010821">
    <property type="term" value="P:regulation of mitochondrion organization"/>
    <property type="evidence" value="ECO:0007669"/>
    <property type="project" value="TreeGrafter"/>
</dbReference>
<dbReference type="InterPro" id="IPR004014">
    <property type="entry name" value="ATPase_P-typ_cation-transptr_N"/>
</dbReference>
<feature type="transmembrane region" description="Helical" evidence="8">
    <location>
        <begin position="12"/>
        <end position="31"/>
    </location>
</feature>
<evidence type="ECO:0000256" key="5">
    <source>
        <dbReference type="ARBA" id="ARBA00022842"/>
    </source>
</evidence>
<feature type="domain" description="P5B-type ATPase N-terminal" evidence="11">
    <location>
        <begin position="1"/>
        <end position="131"/>
    </location>
</feature>
<reference evidence="12" key="1">
    <citation type="submission" date="2025-08" db="UniProtKB">
        <authorList>
            <consortium name="Ensembl"/>
        </authorList>
    </citation>
    <scope>IDENTIFICATION</scope>
</reference>
<dbReference type="GO" id="GO:0061909">
    <property type="term" value="P:autophagosome-lysosome fusion"/>
    <property type="evidence" value="ECO:0007669"/>
    <property type="project" value="TreeGrafter"/>
</dbReference>
<dbReference type="InterPro" id="IPR008250">
    <property type="entry name" value="ATPase_P-typ_transduc_dom_A_sf"/>
</dbReference>
<feature type="region of interest" description="Disordered" evidence="7">
    <location>
        <begin position="453"/>
        <end position="512"/>
    </location>
</feature>
<dbReference type="InterPro" id="IPR047819">
    <property type="entry name" value="P5A-ATPase_N"/>
</dbReference>
<evidence type="ECO:0000256" key="3">
    <source>
        <dbReference type="ARBA" id="ARBA00022741"/>
    </source>
</evidence>
<feature type="domain" description="P-type ATPase A" evidence="9">
    <location>
        <begin position="252"/>
        <end position="370"/>
    </location>
</feature>
<evidence type="ECO:0000256" key="7">
    <source>
        <dbReference type="SAM" id="MobiDB-lite"/>
    </source>
</evidence>
<dbReference type="Proteomes" id="UP000694549">
    <property type="component" value="Unplaced"/>
</dbReference>
<dbReference type="Pfam" id="PF00690">
    <property type="entry name" value="Cation_ATPase_N"/>
    <property type="match status" value="1"/>
</dbReference>
<dbReference type="PANTHER" id="PTHR45630:SF2">
    <property type="entry name" value="POLYAMINE-TRANSPORTING ATPASE 13A2"/>
    <property type="match status" value="1"/>
</dbReference>
<evidence type="ECO:0000313" key="13">
    <source>
        <dbReference type="Proteomes" id="UP000694549"/>
    </source>
</evidence>
<feature type="transmembrane region" description="Helical" evidence="8">
    <location>
        <begin position="214"/>
        <end position="232"/>
    </location>
</feature>
<dbReference type="GO" id="GO:0005524">
    <property type="term" value="F:ATP binding"/>
    <property type="evidence" value="ECO:0007669"/>
    <property type="project" value="UniProtKB-KW"/>
</dbReference>
<evidence type="ECO:0000313" key="12">
    <source>
        <dbReference type="Ensembl" id="ENSAZOP00000023398.1"/>
    </source>
</evidence>
<keyword evidence="5" id="KW-0460">Magnesium</keyword>
<dbReference type="Ensembl" id="ENSAZOT00000025115.1">
    <property type="protein sequence ID" value="ENSAZOP00000023398.1"/>
    <property type="gene ID" value="ENSAZOG00000015061.1"/>
</dbReference>
<feature type="compositionally biased region" description="Basic residues" evidence="7">
    <location>
        <begin position="453"/>
        <end position="465"/>
    </location>
</feature>
<dbReference type="InterPro" id="IPR023298">
    <property type="entry name" value="ATPase_P-typ_TM_dom_sf"/>
</dbReference>
<feature type="transmembrane region" description="Helical" evidence="8">
    <location>
        <begin position="192"/>
        <end position="208"/>
    </location>
</feature>
<keyword evidence="2" id="KW-0479">Metal-binding</keyword>
<evidence type="ECO:0000256" key="8">
    <source>
        <dbReference type="SAM" id="Phobius"/>
    </source>
</evidence>
<dbReference type="GO" id="GO:0019829">
    <property type="term" value="F:ATPase-coupled monoatomic cation transmembrane transporter activity"/>
    <property type="evidence" value="ECO:0007669"/>
    <property type="project" value="TreeGrafter"/>
</dbReference>
<proteinExistence type="predicted"/>
<keyword evidence="8" id="KW-0472">Membrane</keyword>
<dbReference type="InterPro" id="IPR059000">
    <property type="entry name" value="ATPase_P-type_domA"/>
</dbReference>
<dbReference type="Pfam" id="PF00122">
    <property type="entry name" value="E1-E2_ATPase"/>
    <property type="match status" value="1"/>
</dbReference>
<protein>
    <submittedName>
        <fullName evidence="12">ATPase cation transporting 13A2</fullName>
    </submittedName>
</protein>
<dbReference type="SUPFAM" id="SSF81653">
    <property type="entry name" value="Calcium ATPase, transduction domain A"/>
    <property type="match status" value="1"/>
</dbReference>
<keyword evidence="3" id="KW-0547">Nucleotide-binding</keyword>
<dbReference type="Pfam" id="PF12409">
    <property type="entry name" value="P5-ATPase"/>
    <property type="match status" value="1"/>
</dbReference>
<dbReference type="GO" id="GO:0015203">
    <property type="term" value="F:polyamine transmembrane transporter activity"/>
    <property type="evidence" value="ECO:0007669"/>
    <property type="project" value="TreeGrafter"/>
</dbReference>
<dbReference type="Gene3D" id="2.70.150.10">
    <property type="entry name" value="Calcium-transporting ATPase, cytoplasmic transduction domain A"/>
    <property type="match status" value="1"/>
</dbReference>
<dbReference type="SUPFAM" id="SSF81665">
    <property type="entry name" value="Calcium ATPase, transmembrane domain M"/>
    <property type="match status" value="1"/>
</dbReference>
<comment type="subcellular location">
    <subcellularLocation>
        <location evidence="1">Membrane</location>
        <topology evidence="1">Multi-pass membrane protein</topology>
    </subcellularLocation>
</comment>
<keyword evidence="13" id="KW-1185">Reference proteome</keyword>
<dbReference type="InterPro" id="IPR006544">
    <property type="entry name" value="P-type_TPase_V"/>
</dbReference>
<name>A0A8B9VME0_9AVES</name>
<keyword evidence="4" id="KW-0067">ATP-binding</keyword>
<dbReference type="GO" id="GO:0046872">
    <property type="term" value="F:metal ion binding"/>
    <property type="evidence" value="ECO:0007669"/>
    <property type="project" value="UniProtKB-KW"/>
</dbReference>
<evidence type="ECO:0000259" key="9">
    <source>
        <dbReference type="Pfam" id="PF00122"/>
    </source>
</evidence>
<evidence type="ECO:0000256" key="6">
    <source>
        <dbReference type="ARBA" id="ARBA00022967"/>
    </source>
</evidence>
<dbReference type="FunFam" id="2.70.150.10:FF:000060">
    <property type="entry name" value="Cation-transporting ATPase"/>
    <property type="match status" value="1"/>
</dbReference>
<dbReference type="PANTHER" id="PTHR45630">
    <property type="entry name" value="CATION-TRANSPORTING ATPASE-RELATED"/>
    <property type="match status" value="1"/>
</dbReference>
<dbReference type="GO" id="GO:0031902">
    <property type="term" value="C:late endosome membrane"/>
    <property type="evidence" value="ECO:0007669"/>
    <property type="project" value="TreeGrafter"/>
</dbReference>
<dbReference type="AlphaFoldDB" id="A0A8B9VME0"/>
<evidence type="ECO:0000259" key="11">
    <source>
        <dbReference type="Pfam" id="PF12409"/>
    </source>
</evidence>
<keyword evidence="8" id="KW-0812">Transmembrane</keyword>
<keyword evidence="8" id="KW-1133">Transmembrane helix</keyword>
<evidence type="ECO:0000256" key="4">
    <source>
        <dbReference type="ARBA" id="ARBA00022840"/>
    </source>
</evidence>
<feature type="compositionally biased region" description="Basic and acidic residues" evidence="7">
    <location>
        <begin position="472"/>
        <end position="489"/>
    </location>
</feature>
<evidence type="ECO:0000256" key="1">
    <source>
        <dbReference type="ARBA" id="ARBA00004141"/>
    </source>
</evidence>
<dbReference type="GO" id="GO:0140358">
    <property type="term" value="F:P-type transmembrane transporter activity"/>
    <property type="evidence" value="ECO:0007669"/>
    <property type="project" value="InterPro"/>
</dbReference>
<feature type="transmembrane region" description="Helical" evidence="8">
    <location>
        <begin position="388"/>
        <end position="408"/>
    </location>
</feature>
<accession>A0A8B9VME0</accession>
<feature type="domain" description="Cation-transporting P-type ATPase N-terminal" evidence="10">
    <location>
        <begin position="151"/>
        <end position="207"/>
    </location>
</feature>